<dbReference type="OrthoDB" id="6765956at2759"/>
<evidence type="ECO:0000313" key="2">
    <source>
        <dbReference type="Proteomes" id="UP001153709"/>
    </source>
</evidence>
<dbReference type="PANTHER" id="PTHR47326">
    <property type="entry name" value="TRANSPOSABLE ELEMENT TC3 TRANSPOSASE-LIKE PROTEIN"/>
    <property type="match status" value="1"/>
</dbReference>
<gene>
    <name evidence="1" type="ORF">DIABBA_LOCUS12520</name>
</gene>
<keyword evidence="2" id="KW-1185">Reference proteome</keyword>
<sequence length="111" mass="12897">MIRGYCDRKRSYCEVANLLNNTFPNRSPIHKTTVQKTVQRFKESGEVKDRYKSGRPKRVMSDNKALDIIQSFVEEPHTSSRKVAQVHDVGRSSVLCVLRKNKFKPYKVNLL</sequence>
<evidence type="ECO:0008006" key="3">
    <source>
        <dbReference type="Google" id="ProtNLM"/>
    </source>
</evidence>
<organism evidence="1 2">
    <name type="scientific">Diabrotica balteata</name>
    <name type="common">Banded cucumber beetle</name>
    <dbReference type="NCBI Taxonomy" id="107213"/>
    <lineage>
        <taxon>Eukaryota</taxon>
        <taxon>Metazoa</taxon>
        <taxon>Ecdysozoa</taxon>
        <taxon>Arthropoda</taxon>
        <taxon>Hexapoda</taxon>
        <taxon>Insecta</taxon>
        <taxon>Pterygota</taxon>
        <taxon>Neoptera</taxon>
        <taxon>Endopterygota</taxon>
        <taxon>Coleoptera</taxon>
        <taxon>Polyphaga</taxon>
        <taxon>Cucujiformia</taxon>
        <taxon>Chrysomeloidea</taxon>
        <taxon>Chrysomelidae</taxon>
        <taxon>Galerucinae</taxon>
        <taxon>Diabroticina</taxon>
        <taxon>Diabroticites</taxon>
        <taxon>Diabrotica</taxon>
    </lineage>
</organism>
<protein>
    <recommendedName>
        <fullName evidence="3">DUF4817 domain-containing protein</fullName>
    </recommendedName>
</protein>
<evidence type="ECO:0000313" key="1">
    <source>
        <dbReference type="EMBL" id="CAG9839786.1"/>
    </source>
</evidence>
<dbReference type="AlphaFoldDB" id="A0A9N9TE81"/>
<accession>A0A9N9TE81</accession>
<reference evidence="1" key="1">
    <citation type="submission" date="2022-01" db="EMBL/GenBank/DDBJ databases">
        <authorList>
            <person name="King R."/>
        </authorList>
    </citation>
    <scope>NUCLEOTIDE SEQUENCE</scope>
</reference>
<dbReference type="Proteomes" id="UP001153709">
    <property type="component" value="Chromosome 8"/>
</dbReference>
<proteinExistence type="predicted"/>
<dbReference type="PANTHER" id="PTHR47326:SF1">
    <property type="entry name" value="HTH PSQ-TYPE DOMAIN-CONTAINING PROTEIN"/>
    <property type="match status" value="1"/>
</dbReference>
<name>A0A9N9TE81_DIABA</name>
<dbReference type="EMBL" id="OU898283">
    <property type="protein sequence ID" value="CAG9839786.1"/>
    <property type="molecule type" value="Genomic_DNA"/>
</dbReference>